<dbReference type="PROSITE" id="PS50928">
    <property type="entry name" value="ABC_TM1"/>
    <property type="match status" value="1"/>
</dbReference>
<evidence type="ECO:0000256" key="1">
    <source>
        <dbReference type="ARBA" id="ARBA00004651"/>
    </source>
</evidence>
<dbReference type="InterPro" id="IPR035906">
    <property type="entry name" value="MetI-like_sf"/>
</dbReference>
<dbReference type="GO" id="GO:0005886">
    <property type="term" value="C:plasma membrane"/>
    <property type="evidence" value="ECO:0007669"/>
    <property type="project" value="UniProtKB-SubCell"/>
</dbReference>
<keyword evidence="2 7" id="KW-0813">Transport</keyword>
<evidence type="ECO:0000256" key="4">
    <source>
        <dbReference type="ARBA" id="ARBA00022692"/>
    </source>
</evidence>
<comment type="similarity">
    <text evidence="7">Belongs to the binding-protein-dependent transport system permease family.</text>
</comment>
<organism evidence="9 10">
    <name type="scientific">Schleiferilactobacillus shenzhenensis LY-73</name>
    <dbReference type="NCBI Taxonomy" id="1231336"/>
    <lineage>
        <taxon>Bacteria</taxon>
        <taxon>Bacillati</taxon>
        <taxon>Bacillota</taxon>
        <taxon>Bacilli</taxon>
        <taxon>Lactobacillales</taxon>
        <taxon>Lactobacillaceae</taxon>
        <taxon>Schleiferilactobacillus</taxon>
    </lineage>
</organism>
<dbReference type="OrthoDB" id="9787541at2"/>
<dbReference type="PANTHER" id="PTHR30193">
    <property type="entry name" value="ABC TRANSPORTER PERMEASE PROTEIN"/>
    <property type="match status" value="1"/>
</dbReference>
<name>U4TLK3_9LACO</name>
<sequence length="313" mass="34226">MELHKNPDNPLLVPSTAAASTKGRTLRKTNAALWFLLPSLVILAIFTFYPMIMTAIESLFSTNVRGELAQFVGFSNYAEIFSDPLFLKSLVNTFIFVITAGLGTIALALFLASMVSDKLRGNGFFRTAFASTMGISGAVASVLFLFLFNPSVGVIGLLLKNIGVKQNNLVADPTGAMIILVVVSIWMGTGFSFLNLLGALQSVPDDYYAVADLAGWSSWQKTWKITVPMVSPTLFFLLVVEIIGKFKTFTEIDLITGGGPDNATNFIAYKVYTDAFGNRNFGIAASEALVLTAIIAFATWFQFRFTERKVYYK</sequence>
<evidence type="ECO:0000256" key="6">
    <source>
        <dbReference type="ARBA" id="ARBA00023136"/>
    </source>
</evidence>
<dbReference type="RefSeq" id="WP_022529098.1">
    <property type="nucleotide sequence ID" value="NZ_KI271585.1"/>
</dbReference>
<keyword evidence="10" id="KW-1185">Reference proteome</keyword>
<dbReference type="EMBL" id="KI271585">
    <property type="protein sequence ID" value="ERL65746.1"/>
    <property type="molecule type" value="Genomic_DNA"/>
</dbReference>
<feature type="domain" description="ABC transmembrane type-1" evidence="8">
    <location>
        <begin position="90"/>
        <end position="302"/>
    </location>
</feature>
<comment type="subcellular location">
    <subcellularLocation>
        <location evidence="1 7">Cell membrane</location>
        <topology evidence="1 7">Multi-pass membrane protein</topology>
    </subcellularLocation>
</comment>
<accession>U4TLK3</accession>
<feature type="transmembrane region" description="Helical" evidence="7">
    <location>
        <begin position="90"/>
        <end position="112"/>
    </location>
</feature>
<dbReference type="SUPFAM" id="SSF161098">
    <property type="entry name" value="MetI-like"/>
    <property type="match status" value="1"/>
</dbReference>
<dbReference type="Gene3D" id="1.10.3720.10">
    <property type="entry name" value="MetI-like"/>
    <property type="match status" value="1"/>
</dbReference>
<feature type="transmembrane region" description="Helical" evidence="7">
    <location>
        <begin position="176"/>
        <end position="197"/>
    </location>
</feature>
<feature type="transmembrane region" description="Helical" evidence="7">
    <location>
        <begin position="124"/>
        <end position="148"/>
    </location>
</feature>
<evidence type="ECO:0000256" key="5">
    <source>
        <dbReference type="ARBA" id="ARBA00022989"/>
    </source>
</evidence>
<dbReference type="HOGENOM" id="CLU_016047_0_2_9"/>
<evidence type="ECO:0000256" key="3">
    <source>
        <dbReference type="ARBA" id="ARBA00022475"/>
    </source>
</evidence>
<dbReference type="PANTHER" id="PTHR30193:SF37">
    <property type="entry name" value="INNER MEMBRANE ABC TRANSPORTER PERMEASE PROTEIN YCJO"/>
    <property type="match status" value="1"/>
</dbReference>
<dbReference type="InterPro" id="IPR051393">
    <property type="entry name" value="ABC_transporter_permease"/>
</dbReference>
<dbReference type="CDD" id="cd06261">
    <property type="entry name" value="TM_PBP2"/>
    <property type="match status" value="1"/>
</dbReference>
<keyword evidence="3" id="KW-1003">Cell membrane</keyword>
<evidence type="ECO:0000256" key="7">
    <source>
        <dbReference type="RuleBase" id="RU363032"/>
    </source>
</evidence>
<keyword evidence="4 7" id="KW-0812">Transmembrane</keyword>
<evidence type="ECO:0000313" key="9">
    <source>
        <dbReference type="EMBL" id="ERL65746.1"/>
    </source>
</evidence>
<dbReference type="GO" id="GO:0055085">
    <property type="term" value="P:transmembrane transport"/>
    <property type="evidence" value="ECO:0007669"/>
    <property type="project" value="InterPro"/>
</dbReference>
<evidence type="ECO:0000259" key="8">
    <source>
        <dbReference type="PROSITE" id="PS50928"/>
    </source>
</evidence>
<feature type="transmembrane region" description="Helical" evidence="7">
    <location>
        <begin position="281"/>
        <end position="303"/>
    </location>
</feature>
<keyword evidence="6 7" id="KW-0472">Membrane</keyword>
<dbReference type="STRING" id="1231336.L248_2432"/>
<dbReference type="InterPro" id="IPR000515">
    <property type="entry name" value="MetI-like"/>
</dbReference>
<feature type="transmembrane region" description="Helical" evidence="7">
    <location>
        <begin position="31"/>
        <end position="52"/>
    </location>
</feature>
<dbReference type="eggNOG" id="COG1175">
    <property type="taxonomic scope" value="Bacteria"/>
</dbReference>
<evidence type="ECO:0000313" key="10">
    <source>
        <dbReference type="Proteomes" id="UP000030647"/>
    </source>
</evidence>
<evidence type="ECO:0000256" key="2">
    <source>
        <dbReference type="ARBA" id="ARBA00022448"/>
    </source>
</evidence>
<keyword evidence="5 7" id="KW-1133">Transmembrane helix</keyword>
<reference evidence="10" key="1">
    <citation type="journal article" date="2013" name="Genome Announc.">
        <title>Whole-Genome Sequencing of Lactobacillus shenzhenensis Strain LY-73T.</title>
        <authorList>
            <person name="Lin Z."/>
            <person name="Liu Z."/>
            <person name="Yang R."/>
            <person name="Zou Y."/>
            <person name="Wan D."/>
            <person name="Chen J."/>
            <person name="Guo M."/>
            <person name="Zhao J."/>
            <person name="Fang C."/>
            <person name="Yang R."/>
            <person name="Liu F."/>
        </authorList>
    </citation>
    <scope>NUCLEOTIDE SEQUENCE [LARGE SCALE GENOMIC DNA]</scope>
    <source>
        <strain evidence="10">LY-73</strain>
    </source>
</reference>
<dbReference type="Proteomes" id="UP000030647">
    <property type="component" value="Unassembled WGS sequence"/>
</dbReference>
<feature type="transmembrane region" description="Helical" evidence="7">
    <location>
        <begin position="225"/>
        <end position="244"/>
    </location>
</feature>
<dbReference type="Pfam" id="PF00528">
    <property type="entry name" value="BPD_transp_1"/>
    <property type="match status" value="1"/>
</dbReference>
<gene>
    <name evidence="9" type="ORF">L248_2432</name>
</gene>
<dbReference type="AlphaFoldDB" id="U4TLK3"/>
<proteinExistence type="inferred from homology"/>
<protein>
    <recommendedName>
        <fullName evidence="8">ABC transmembrane type-1 domain-containing protein</fullName>
    </recommendedName>
</protein>